<evidence type="ECO:0000256" key="1">
    <source>
        <dbReference type="SAM" id="Phobius"/>
    </source>
</evidence>
<proteinExistence type="predicted"/>
<keyword evidence="1" id="KW-0812">Transmembrane</keyword>
<keyword evidence="3" id="KW-1185">Reference proteome</keyword>
<organism evidence="2 3">
    <name type="scientific">Megasphaera hominis</name>
    <dbReference type="NCBI Taxonomy" id="159836"/>
    <lineage>
        <taxon>Bacteria</taxon>
        <taxon>Bacillati</taxon>
        <taxon>Bacillota</taxon>
        <taxon>Negativicutes</taxon>
        <taxon>Veillonellales</taxon>
        <taxon>Veillonellaceae</taxon>
        <taxon>Megasphaera</taxon>
    </lineage>
</organism>
<name>A0ABR6VHG7_9FIRM</name>
<keyword evidence="1" id="KW-0472">Membrane</keyword>
<evidence type="ECO:0000313" key="2">
    <source>
        <dbReference type="EMBL" id="MBC3536744.1"/>
    </source>
</evidence>
<evidence type="ECO:0000313" key="3">
    <source>
        <dbReference type="Proteomes" id="UP000606870"/>
    </source>
</evidence>
<comment type="caution">
    <text evidence="2">The sequence shown here is derived from an EMBL/GenBank/DDBJ whole genome shotgun (WGS) entry which is preliminary data.</text>
</comment>
<keyword evidence="1" id="KW-1133">Transmembrane helix</keyword>
<dbReference type="Pfam" id="PF04246">
    <property type="entry name" value="RseC_MucC"/>
    <property type="match status" value="1"/>
</dbReference>
<feature type="transmembrane region" description="Helical" evidence="1">
    <location>
        <begin position="102"/>
        <end position="119"/>
    </location>
</feature>
<dbReference type="InterPro" id="IPR026268">
    <property type="entry name" value="RseC"/>
</dbReference>
<gene>
    <name evidence="2" type="ORF">H8J70_05715</name>
</gene>
<sequence>MKIEEGTIVGINDNGLADVKVGRHSDCMACGACDGAQNIVVQALNPVGAEVGQHVKFEMRETNIVIGAFVCFVMPLLVAAAGVFIGHWIALSQGLNEINLEIAGGIIGFLLGAVGVKLFDRSLSNDANAKPKIVEVLVR</sequence>
<protein>
    <submittedName>
        <fullName evidence="2">SoxR reducing system RseC family protein</fullName>
    </submittedName>
</protein>
<dbReference type="Proteomes" id="UP000606870">
    <property type="component" value="Unassembled WGS sequence"/>
</dbReference>
<accession>A0ABR6VHG7</accession>
<dbReference type="EMBL" id="JACOGK010000013">
    <property type="protein sequence ID" value="MBC3536744.1"/>
    <property type="molecule type" value="Genomic_DNA"/>
</dbReference>
<feature type="transmembrane region" description="Helical" evidence="1">
    <location>
        <begin position="64"/>
        <end position="90"/>
    </location>
</feature>
<dbReference type="RefSeq" id="WP_186502899.1">
    <property type="nucleotide sequence ID" value="NZ_JACOGK010000013.1"/>
</dbReference>
<reference evidence="2 3" key="1">
    <citation type="submission" date="2020-08" db="EMBL/GenBank/DDBJ databases">
        <authorList>
            <person name="Liu C."/>
            <person name="Sun Q."/>
        </authorList>
    </citation>
    <scope>NUCLEOTIDE SEQUENCE [LARGE SCALE GENOMIC DNA]</scope>
    <source>
        <strain evidence="2 3">NSJ-59</strain>
    </source>
</reference>
<dbReference type="InterPro" id="IPR007359">
    <property type="entry name" value="SigmaE_reg_RseC_MucC"/>
</dbReference>
<dbReference type="PIRSF" id="PIRSF004923">
    <property type="entry name" value="RseC"/>
    <property type="match status" value="1"/>
</dbReference>
<dbReference type="PANTHER" id="PTHR35867:SF1">
    <property type="entry name" value="PROTEIN RSEC"/>
    <property type="match status" value="1"/>
</dbReference>
<dbReference type="PANTHER" id="PTHR35867">
    <property type="entry name" value="PROTEIN RSEC"/>
    <property type="match status" value="1"/>
</dbReference>